<name>A0A8S1KAL1_PARPR</name>
<dbReference type="Proteomes" id="UP000688137">
    <property type="component" value="Unassembled WGS sequence"/>
</dbReference>
<dbReference type="EMBL" id="CAJJDM010000009">
    <property type="protein sequence ID" value="CAD8047708.1"/>
    <property type="molecule type" value="Genomic_DNA"/>
</dbReference>
<sequence>MFLQGSKIKTLEPTVNQQMKYSTRQLNQEPKSSHSLHRRYSTIGVIHQDVYKIEDKYSKKLNHLLQTKYYNMHQLFKKKQYIPANFKLDNKPFEHVVTNQFSKTSSQFVQKKKKFNVKEWHKINYDRFRFLSRQGSIEKLVSNRYQSIQPCLQISQANRQHRSVSQINNYRTESFNSFNNERSKGQRCNSLQKENLVIFLIDENQHNQKHDRIAQIV</sequence>
<proteinExistence type="predicted"/>
<accession>A0A8S1KAL1</accession>
<comment type="caution">
    <text evidence="1">The sequence shown here is derived from an EMBL/GenBank/DDBJ whole genome shotgun (WGS) entry which is preliminary data.</text>
</comment>
<dbReference type="AlphaFoldDB" id="A0A8S1KAL1"/>
<organism evidence="1 2">
    <name type="scientific">Paramecium primaurelia</name>
    <dbReference type="NCBI Taxonomy" id="5886"/>
    <lineage>
        <taxon>Eukaryota</taxon>
        <taxon>Sar</taxon>
        <taxon>Alveolata</taxon>
        <taxon>Ciliophora</taxon>
        <taxon>Intramacronucleata</taxon>
        <taxon>Oligohymenophorea</taxon>
        <taxon>Peniculida</taxon>
        <taxon>Parameciidae</taxon>
        <taxon>Paramecium</taxon>
    </lineage>
</organism>
<keyword evidence="2" id="KW-1185">Reference proteome</keyword>
<gene>
    <name evidence="1" type="ORF">PPRIM_AZ9-3.1.T0120029</name>
</gene>
<evidence type="ECO:0000313" key="1">
    <source>
        <dbReference type="EMBL" id="CAD8047708.1"/>
    </source>
</evidence>
<reference evidence="1" key="1">
    <citation type="submission" date="2021-01" db="EMBL/GenBank/DDBJ databases">
        <authorList>
            <consortium name="Genoscope - CEA"/>
            <person name="William W."/>
        </authorList>
    </citation>
    <scope>NUCLEOTIDE SEQUENCE</scope>
</reference>
<evidence type="ECO:0000313" key="2">
    <source>
        <dbReference type="Proteomes" id="UP000688137"/>
    </source>
</evidence>
<dbReference type="OMA" id="QSIQPCL"/>
<protein>
    <submittedName>
        <fullName evidence="1">Uncharacterized protein</fullName>
    </submittedName>
</protein>